<dbReference type="PANTHER" id="PTHR13768:SF2">
    <property type="entry name" value="GAMMA-SOLUBLE NSF ATTACHMENT PROTEIN"/>
    <property type="match status" value="1"/>
</dbReference>
<dbReference type="InterPro" id="IPR011990">
    <property type="entry name" value="TPR-like_helical_dom_sf"/>
</dbReference>
<dbReference type="OrthoDB" id="26569at2759"/>
<evidence type="ECO:0000256" key="3">
    <source>
        <dbReference type="ARBA" id="ARBA00022448"/>
    </source>
</evidence>
<dbReference type="Gene3D" id="1.25.40.10">
    <property type="entry name" value="Tetratricopeptide repeat domain"/>
    <property type="match status" value="1"/>
</dbReference>
<evidence type="ECO:0000256" key="1">
    <source>
        <dbReference type="ARBA" id="ARBA00004170"/>
    </source>
</evidence>
<evidence type="ECO:0000256" key="7">
    <source>
        <dbReference type="ARBA" id="ARBA00040047"/>
    </source>
</evidence>
<comment type="subcellular location">
    <subcellularLocation>
        <location evidence="1">Membrane</location>
        <topology evidence="1">Peripheral membrane protein</topology>
    </subcellularLocation>
</comment>
<sequence length="336" mass="37367">MSSSKSNKNKNLFTLLPRKRAEALEHIRKAEKALKTSLLKWTPDYDSAADEYSRAATAFKVAKEPKEALNALDRACECYKEIRSLYQAAKMLELSVLICRDLGQTDSITKLAERGSHLYRLHGSPESASQLLEKSAKILEDHNEFDEALALYEKAAETVIVEDRPKIAAEYMTKVARLKVKTENYSGAVESCTRTLELFQESSFTNTAGGVVAGAILCHLMMEDGVAAAKFWAQWGGYCDSDIGSTLQRILRGYNDEEDAELVKEGLNSPVIRQLDVEFALMARKIKVPEGIGAAAEAVARINKEKIAKSEASQEEQEKDEGFEHSKEESDEDELC</sequence>
<keyword evidence="6" id="KW-0472">Membrane</keyword>
<feature type="region of interest" description="Disordered" evidence="9">
    <location>
        <begin position="308"/>
        <end position="336"/>
    </location>
</feature>
<keyword evidence="5" id="KW-0653">Protein transport</keyword>
<dbReference type="Pfam" id="PF14938">
    <property type="entry name" value="SNAP"/>
    <property type="match status" value="1"/>
</dbReference>
<dbReference type="GO" id="GO:0005774">
    <property type="term" value="C:vacuolar membrane"/>
    <property type="evidence" value="ECO:0007669"/>
    <property type="project" value="TreeGrafter"/>
</dbReference>
<dbReference type="SUPFAM" id="SSF48452">
    <property type="entry name" value="TPR-like"/>
    <property type="match status" value="1"/>
</dbReference>
<name>A0A7R8CHU6_LEPSM</name>
<dbReference type="Proteomes" id="UP000675881">
    <property type="component" value="Chromosome 13"/>
</dbReference>
<dbReference type="GO" id="GO:0016192">
    <property type="term" value="P:vesicle-mediated transport"/>
    <property type="evidence" value="ECO:0007669"/>
    <property type="project" value="UniProtKB-KW"/>
</dbReference>
<dbReference type="GO" id="GO:0006886">
    <property type="term" value="P:intracellular protein transport"/>
    <property type="evidence" value="ECO:0007669"/>
    <property type="project" value="InterPro"/>
</dbReference>
<evidence type="ECO:0000256" key="4">
    <source>
        <dbReference type="ARBA" id="ARBA00022892"/>
    </source>
</evidence>
<gene>
    <name evidence="10" type="ORF">LSAA_4118</name>
</gene>
<dbReference type="EMBL" id="HG994592">
    <property type="protein sequence ID" value="CAF2822285.1"/>
    <property type="molecule type" value="Genomic_DNA"/>
</dbReference>
<evidence type="ECO:0000256" key="2">
    <source>
        <dbReference type="ARBA" id="ARBA00010050"/>
    </source>
</evidence>
<evidence type="ECO:0000256" key="8">
    <source>
        <dbReference type="ARBA" id="ARBA00042485"/>
    </source>
</evidence>
<accession>A0A7R8CHU6</accession>
<keyword evidence="4" id="KW-0931">ER-Golgi transport</keyword>
<dbReference type="AlphaFoldDB" id="A0A7R8CHU6"/>
<dbReference type="PANTHER" id="PTHR13768">
    <property type="entry name" value="SOLUBLE NSF ATTACHMENT PROTEIN SNAP"/>
    <property type="match status" value="1"/>
</dbReference>
<protein>
    <recommendedName>
        <fullName evidence="7">Gamma-soluble NSF attachment protein</fullName>
    </recommendedName>
    <alternativeName>
        <fullName evidence="8">N-ethylmaleimide-sensitive factor attachment protein gamma</fullName>
    </alternativeName>
</protein>
<dbReference type="InterPro" id="IPR000744">
    <property type="entry name" value="NSF_attach"/>
</dbReference>
<keyword evidence="11" id="KW-1185">Reference proteome</keyword>
<dbReference type="GO" id="GO:0031201">
    <property type="term" value="C:SNARE complex"/>
    <property type="evidence" value="ECO:0007669"/>
    <property type="project" value="TreeGrafter"/>
</dbReference>
<evidence type="ECO:0000256" key="6">
    <source>
        <dbReference type="ARBA" id="ARBA00023136"/>
    </source>
</evidence>
<keyword evidence="3" id="KW-0813">Transport</keyword>
<proteinExistence type="inferred from homology"/>
<evidence type="ECO:0000313" key="10">
    <source>
        <dbReference type="EMBL" id="CAF2822285.1"/>
    </source>
</evidence>
<dbReference type="GO" id="GO:0019905">
    <property type="term" value="F:syntaxin binding"/>
    <property type="evidence" value="ECO:0007669"/>
    <property type="project" value="TreeGrafter"/>
</dbReference>
<organism evidence="10 11">
    <name type="scientific">Lepeophtheirus salmonis</name>
    <name type="common">Salmon louse</name>
    <name type="synonym">Caligus salmonis</name>
    <dbReference type="NCBI Taxonomy" id="72036"/>
    <lineage>
        <taxon>Eukaryota</taxon>
        <taxon>Metazoa</taxon>
        <taxon>Ecdysozoa</taxon>
        <taxon>Arthropoda</taxon>
        <taxon>Crustacea</taxon>
        <taxon>Multicrustacea</taxon>
        <taxon>Hexanauplia</taxon>
        <taxon>Copepoda</taxon>
        <taxon>Siphonostomatoida</taxon>
        <taxon>Caligidae</taxon>
        <taxon>Lepeophtheirus</taxon>
    </lineage>
</organism>
<comment type="similarity">
    <text evidence="2">Belongs to the SNAP family.</text>
</comment>
<evidence type="ECO:0000256" key="9">
    <source>
        <dbReference type="SAM" id="MobiDB-lite"/>
    </source>
</evidence>
<reference evidence="10" key="1">
    <citation type="submission" date="2021-02" db="EMBL/GenBank/DDBJ databases">
        <authorList>
            <person name="Bekaert M."/>
        </authorList>
    </citation>
    <scope>NUCLEOTIDE SEQUENCE</scope>
    <source>
        <strain evidence="10">IoA-00</strain>
    </source>
</reference>
<evidence type="ECO:0000313" key="11">
    <source>
        <dbReference type="Proteomes" id="UP000675881"/>
    </source>
</evidence>
<evidence type="ECO:0000256" key="5">
    <source>
        <dbReference type="ARBA" id="ARBA00022927"/>
    </source>
</evidence>
<dbReference type="GO" id="GO:0005483">
    <property type="term" value="F:soluble NSF attachment protein activity"/>
    <property type="evidence" value="ECO:0007669"/>
    <property type="project" value="TreeGrafter"/>
</dbReference>